<name>A0A3Q9FBJ1_9BURK</name>
<sequence length="63" mass="7115">MAATERITMMMRELDRPKVIQAVVDTGLKRARCSADQSRALNVFLPGSFKPLMPATIHPRHPR</sequence>
<dbReference type="Proteomes" id="UP000277191">
    <property type="component" value="Chromosome 2"/>
</dbReference>
<evidence type="ECO:0000313" key="2">
    <source>
        <dbReference type="Proteomes" id="UP000277191"/>
    </source>
</evidence>
<dbReference type="EMBL" id="CP034546">
    <property type="protein sequence ID" value="AZQ53535.1"/>
    <property type="molecule type" value="Genomic_DNA"/>
</dbReference>
<dbReference type="AlphaFoldDB" id="A0A3Q9FBJ1"/>
<proteinExistence type="predicted"/>
<gene>
    <name evidence="1" type="ORF">D5R55_21635</name>
</gene>
<evidence type="ECO:0000313" key="1">
    <source>
        <dbReference type="EMBL" id="AZQ53535.1"/>
    </source>
</evidence>
<accession>A0A3Q9FBJ1</accession>
<reference evidence="1 2" key="1">
    <citation type="submission" date="2018-12" db="EMBL/GenBank/DDBJ databases">
        <title>Cadmium resistance mechanism in endophytic bacteria Burkholderia cenocepacia YG-3.</title>
        <authorList>
            <person name="Zhang X."/>
            <person name="Wang X."/>
            <person name="Zhu Y."/>
        </authorList>
    </citation>
    <scope>NUCLEOTIDE SEQUENCE [LARGE SCALE GENOMIC DNA]</scope>
    <source>
        <strain evidence="1 2">YG-3</strain>
    </source>
</reference>
<protein>
    <submittedName>
        <fullName evidence="1">Uncharacterized protein</fullName>
    </submittedName>
</protein>
<organism evidence="1 2">
    <name type="scientific">Burkholderia cenocepacia</name>
    <dbReference type="NCBI Taxonomy" id="95486"/>
    <lineage>
        <taxon>Bacteria</taxon>
        <taxon>Pseudomonadati</taxon>
        <taxon>Pseudomonadota</taxon>
        <taxon>Betaproteobacteria</taxon>
        <taxon>Burkholderiales</taxon>
        <taxon>Burkholderiaceae</taxon>
        <taxon>Burkholderia</taxon>
        <taxon>Burkholderia cepacia complex</taxon>
    </lineage>
</organism>